<keyword evidence="5 8" id="KW-0012">Acyltransferase</keyword>
<dbReference type="GO" id="GO:0004059">
    <property type="term" value="F:aralkylamine N-acetyltransferase activity"/>
    <property type="evidence" value="ECO:0007669"/>
    <property type="project" value="EnsemblFungi"/>
</dbReference>
<dbReference type="AlphaFoldDB" id="A7TQW7"/>
<comment type="pathway">
    <text evidence="1 8">Nucleotide-sugar biosynthesis; UDP-N-acetyl-alpha-D-glucosamine biosynthesis; N-acetyl-alpha-D-glucosamine 1-phosphate from alpha-D-glucosamine 6-phosphate (route I): step 1/2.</text>
</comment>
<evidence type="ECO:0000256" key="2">
    <source>
        <dbReference type="ARBA" id="ARBA00006048"/>
    </source>
</evidence>
<dbReference type="eggNOG" id="KOG3396">
    <property type="taxonomic scope" value="Eukaryota"/>
</dbReference>
<dbReference type="FunCoup" id="A7TQW7">
    <property type="interactions" value="467"/>
</dbReference>
<dbReference type="HOGENOM" id="CLU_072095_3_0_1"/>
<evidence type="ECO:0000259" key="9">
    <source>
        <dbReference type="PROSITE" id="PS51186"/>
    </source>
</evidence>
<dbReference type="GeneID" id="5543420"/>
<dbReference type="STRING" id="436907.A7TQW7"/>
<dbReference type="Pfam" id="PF00583">
    <property type="entry name" value="Acetyltransf_1"/>
    <property type="match status" value="1"/>
</dbReference>
<dbReference type="InterPro" id="IPR039143">
    <property type="entry name" value="GNPNAT1-like"/>
</dbReference>
<reference evidence="10 11" key="1">
    <citation type="journal article" date="2007" name="Proc. Natl. Acad. Sci. U.S.A.">
        <title>Independent sorting-out of thousands of duplicated gene pairs in two yeast species descended from a whole-genome duplication.</title>
        <authorList>
            <person name="Scannell D.R."/>
            <person name="Frank A.C."/>
            <person name="Conant G.C."/>
            <person name="Byrne K.P."/>
            <person name="Woolfit M."/>
            <person name="Wolfe K.H."/>
        </authorList>
    </citation>
    <scope>NUCLEOTIDE SEQUENCE [LARGE SCALE GENOMIC DNA]</scope>
    <source>
        <strain evidence="11">ATCC 22028 / DSM 70294 / BCRC 21397 / CBS 2163 / NBRC 10782 / NRRL Y-8283 / UCD 57-17</strain>
    </source>
</reference>
<accession>A7TQW7</accession>
<dbReference type="UniPathway" id="UPA00113">
    <property type="reaction ID" value="UER00529"/>
</dbReference>
<dbReference type="KEGG" id="vpo:Kpol_1011p10"/>
<evidence type="ECO:0000256" key="1">
    <source>
        <dbReference type="ARBA" id="ARBA00004832"/>
    </source>
</evidence>
<dbReference type="PROSITE" id="PS51186">
    <property type="entry name" value="GNAT"/>
    <property type="match status" value="1"/>
</dbReference>
<protein>
    <recommendedName>
        <fullName evidence="7 8">Glucosamine 6-phosphate N-acetyltransferase</fullName>
        <ecNumber evidence="3 8">2.3.1.4</ecNumber>
    </recommendedName>
</protein>
<dbReference type="EC" id="2.3.1.4" evidence="3 8"/>
<dbReference type="PANTHER" id="PTHR13355:SF11">
    <property type="entry name" value="GLUCOSAMINE 6-PHOSPHATE N-ACETYLTRANSFERASE"/>
    <property type="match status" value="1"/>
</dbReference>
<proteinExistence type="inferred from homology"/>
<dbReference type="PANTHER" id="PTHR13355">
    <property type="entry name" value="GLUCOSAMINE 6-PHOSPHATE N-ACETYLTRANSFERASE"/>
    <property type="match status" value="1"/>
</dbReference>
<dbReference type="InterPro" id="IPR000182">
    <property type="entry name" value="GNAT_dom"/>
</dbReference>
<dbReference type="InterPro" id="IPR016181">
    <property type="entry name" value="Acyl_CoA_acyltransferase"/>
</dbReference>
<feature type="domain" description="N-acetyltransferase" evidence="9">
    <location>
        <begin position="13"/>
        <end position="163"/>
    </location>
</feature>
<evidence type="ECO:0000256" key="4">
    <source>
        <dbReference type="ARBA" id="ARBA00022679"/>
    </source>
</evidence>
<sequence length="163" mass="18029">MTKMVEVRVPNGFSIRRIQKQDYEGVIKTLSILTTVGAVTEKQFGSIVEYWDTQKLPKGDVYKYNPYVIVEDSTGKVAATGNVIIEQKLIHECGLVGHIEDIAVGSEFQGKKLGALLINKLTEVGLESGCYKIILDCDPKNVAFYEKCGFHTAGVEMQIKANL</sequence>
<evidence type="ECO:0000313" key="11">
    <source>
        <dbReference type="Proteomes" id="UP000000267"/>
    </source>
</evidence>
<dbReference type="Proteomes" id="UP000000267">
    <property type="component" value="Unassembled WGS sequence"/>
</dbReference>
<evidence type="ECO:0000256" key="6">
    <source>
        <dbReference type="ARBA" id="ARBA00048964"/>
    </source>
</evidence>
<dbReference type="FunFam" id="3.40.630.30:FF:000136">
    <property type="entry name" value="Glucosamine 6-phosphate N-acetyltransferase"/>
    <property type="match status" value="1"/>
</dbReference>
<dbReference type="GO" id="GO:0004343">
    <property type="term" value="F:glucosamine 6-phosphate N-acetyltransferase activity"/>
    <property type="evidence" value="ECO:0007669"/>
    <property type="project" value="UniProtKB-UniRule"/>
</dbReference>
<dbReference type="SUPFAM" id="SSF55729">
    <property type="entry name" value="Acyl-CoA N-acyltransferases (Nat)"/>
    <property type="match status" value="1"/>
</dbReference>
<comment type="catalytic activity">
    <reaction evidence="6 8">
        <text>D-glucosamine 6-phosphate + acetyl-CoA = N-acetyl-D-glucosamine 6-phosphate + CoA + H(+)</text>
        <dbReference type="Rhea" id="RHEA:10292"/>
        <dbReference type="ChEBI" id="CHEBI:15378"/>
        <dbReference type="ChEBI" id="CHEBI:57287"/>
        <dbReference type="ChEBI" id="CHEBI:57288"/>
        <dbReference type="ChEBI" id="CHEBI:57513"/>
        <dbReference type="ChEBI" id="CHEBI:58725"/>
        <dbReference type="EC" id="2.3.1.4"/>
    </reaction>
</comment>
<dbReference type="InParanoid" id="A7TQW7"/>
<dbReference type="Gene3D" id="3.40.630.30">
    <property type="match status" value="1"/>
</dbReference>
<dbReference type="PhylomeDB" id="A7TQW7"/>
<dbReference type="OrthoDB" id="10039976at2759"/>
<dbReference type="CDD" id="cd04301">
    <property type="entry name" value="NAT_SF"/>
    <property type="match status" value="1"/>
</dbReference>
<dbReference type="EMBL" id="DS480465">
    <property type="protein sequence ID" value="EDO15340.1"/>
    <property type="molecule type" value="Genomic_DNA"/>
</dbReference>
<evidence type="ECO:0000256" key="7">
    <source>
        <dbReference type="ARBA" id="ARBA00069869"/>
    </source>
</evidence>
<dbReference type="GO" id="GO:0006048">
    <property type="term" value="P:UDP-N-acetylglucosamine biosynthetic process"/>
    <property type="evidence" value="ECO:0007669"/>
    <property type="project" value="UniProtKB-UniRule"/>
</dbReference>
<gene>
    <name evidence="10" type="ORF">Kpol_1011p10</name>
</gene>
<name>A7TQW7_VANPO</name>
<dbReference type="OMA" id="NQRYDWI"/>
<comment type="similarity">
    <text evidence="2 8">Belongs to the acetyltransferase family. GNA1 subfamily.</text>
</comment>
<dbReference type="RefSeq" id="XP_001643198.1">
    <property type="nucleotide sequence ID" value="XM_001643148.1"/>
</dbReference>
<evidence type="ECO:0000313" key="10">
    <source>
        <dbReference type="EMBL" id="EDO15340.1"/>
    </source>
</evidence>
<keyword evidence="4 8" id="KW-0808">Transferase</keyword>
<evidence type="ECO:0000256" key="8">
    <source>
        <dbReference type="RuleBase" id="RU365086"/>
    </source>
</evidence>
<organism evidence="11">
    <name type="scientific">Vanderwaltozyma polyspora (strain ATCC 22028 / DSM 70294 / BCRC 21397 / CBS 2163 / NBRC 10782 / NRRL Y-8283 / UCD 57-17)</name>
    <name type="common">Kluyveromyces polysporus</name>
    <dbReference type="NCBI Taxonomy" id="436907"/>
    <lineage>
        <taxon>Eukaryota</taxon>
        <taxon>Fungi</taxon>
        <taxon>Dikarya</taxon>
        <taxon>Ascomycota</taxon>
        <taxon>Saccharomycotina</taxon>
        <taxon>Saccharomycetes</taxon>
        <taxon>Saccharomycetales</taxon>
        <taxon>Saccharomycetaceae</taxon>
        <taxon>Vanderwaltozyma</taxon>
    </lineage>
</organism>
<evidence type="ECO:0000256" key="3">
    <source>
        <dbReference type="ARBA" id="ARBA00012703"/>
    </source>
</evidence>
<keyword evidence="11" id="KW-1185">Reference proteome</keyword>
<evidence type="ECO:0000256" key="5">
    <source>
        <dbReference type="ARBA" id="ARBA00023315"/>
    </source>
</evidence>